<dbReference type="Proteomes" id="UP000054217">
    <property type="component" value="Unassembled WGS sequence"/>
</dbReference>
<reference evidence="2" key="2">
    <citation type="submission" date="2015-01" db="EMBL/GenBank/DDBJ databases">
        <title>Evolutionary Origins and Diversification of the Mycorrhizal Mutualists.</title>
        <authorList>
            <consortium name="DOE Joint Genome Institute"/>
            <consortium name="Mycorrhizal Genomics Consortium"/>
            <person name="Kohler A."/>
            <person name="Kuo A."/>
            <person name="Nagy L.G."/>
            <person name="Floudas D."/>
            <person name="Copeland A."/>
            <person name="Barry K.W."/>
            <person name="Cichocki N."/>
            <person name="Veneault-Fourrey C."/>
            <person name="LaButti K."/>
            <person name="Lindquist E.A."/>
            <person name="Lipzen A."/>
            <person name="Lundell T."/>
            <person name="Morin E."/>
            <person name="Murat C."/>
            <person name="Riley R."/>
            <person name="Ohm R."/>
            <person name="Sun H."/>
            <person name="Tunlid A."/>
            <person name="Henrissat B."/>
            <person name="Grigoriev I.V."/>
            <person name="Hibbett D.S."/>
            <person name="Martin F."/>
        </authorList>
    </citation>
    <scope>NUCLEOTIDE SEQUENCE [LARGE SCALE GENOMIC DNA]</scope>
    <source>
        <strain evidence="2">Marx 270</strain>
    </source>
</reference>
<protein>
    <submittedName>
        <fullName evidence="1">Uncharacterized protein</fullName>
    </submittedName>
</protein>
<dbReference type="HOGENOM" id="CLU_2942724_0_0_1"/>
<name>A0A0C3NJU1_PISTI</name>
<dbReference type="AlphaFoldDB" id="A0A0C3NJU1"/>
<evidence type="ECO:0000313" key="1">
    <source>
        <dbReference type="EMBL" id="KIN95920.1"/>
    </source>
</evidence>
<dbReference type="EMBL" id="KN832058">
    <property type="protein sequence ID" value="KIN95920.1"/>
    <property type="molecule type" value="Genomic_DNA"/>
</dbReference>
<sequence length="60" mass="6915">MIATGIQEVERWCDAKDYHQLYFFKSPVQKSEQVPEPDPLPASVRSLGVAYMDEIVLQIF</sequence>
<reference evidence="1 2" key="1">
    <citation type="submission" date="2014-04" db="EMBL/GenBank/DDBJ databases">
        <authorList>
            <consortium name="DOE Joint Genome Institute"/>
            <person name="Kuo A."/>
            <person name="Kohler A."/>
            <person name="Costa M.D."/>
            <person name="Nagy L.G."/>
            <person name="Floudas D."/>
            <person name="Copeland A."/>
            <person name="Barry K.W."/>
            <person name="Cichocki N."/>
            <person name="Veneault-Fourrey C."/>
            <person name="LaButti K."/>
            <person name="Lindquist E.A."/>
            <person name="Lipzen A."/>
            <person name="Lundell T."/>
            <person name="Morin E."/>
            <person name="Murat C."/>
            <person name="Sun H."/>
            <person name="Tunlid A."/>
            <person name="Henrissat B."/>
            <person name="Grigoriev I.V."/>
            <person name="Hibbett D.S."/>
            <person name="Martin F."/>
            <person name="Nordberg H.P."/>
            <person name="Cantor M.N."/>
            <person name="Hua S.X."/>
        </authorList>
    </citation>
    <scope>NUCLEOTIDE SEQUENCE [LARGE SCALE GENOMIC DNA]</scope>
    <source>
        <strain evidence="1 2">Marx 270</strain>
    </source>
</reference>
<organism evidence="1 2">
    <name type="scientific">Pisolithus tinctorius Marx 270</name>
    <dbReference type="NCBI Taxonomy" id="870435"/>
    <lineage>
        <taxon>Eukaryota</taxon>
        <taxon>Fungi</taxon>
        <taxon>Dikarya</taxon>
        <taxon>Basidiomycota</taxon>
        <taxon>Agaricomycotina</taxon>
        <taxon>Agaricomycetes</taxon>
        <taxon>Agaricomycetidae</taxon>
        <taxon>Boletales</taxon>
        <taxon>Sclerodermatineae</taxon>
        <taxon>Pisolithaceae</taxon>
        <taxon>Pisolithus</taxon>
    </lineage>
</organism>
<keyword evidence="2" id="KW-1185">Reference proteome</keyword>
<gene>
    <name evidence="1" type="ORF">M404DRAFT_1007124</name>
</gene>
<dbReference type="InParanoid" id="A0A0C3NJU1"/>
<accession>A0A0C3NJU1</accession>
<evidence type="ECO:0000313" key="2">
    <source>
        <dbReference type="Proteomes" id="UP000054217"/>
    </source>
</evidence>
<proteinExistence type="predicted"/>